<dbReference type="EMBL" id="JACTNZ010000012">
    <property type="protein sequence ID" value="KAG5521685.1"/>
    <property type="molecule type" value="Genomic_DNA"/>
</dbReference>
<name>A0AAV6I4U8_9ERIC</name>
<protein>
    <recommendedName>
        <fullName evidence="1">DNA replication complex GINS protein PSF3 N-terminal domain-containing protein</fullName>
    </recommendedName>
</protein>
<dbReference type="SUPFAM" id="SSF160059">
    <property type="entry name" value="PriA/YqbF domain"/>
    <property type="match status" value="1"/>
</dbReference>
<dbReference type="AlphaFoldDB" id="A0AAV6I4U8"/>
<dbReference type="GO" id="GO:0000811">
    <property type="term" value="C:GINS complex"/>
    <property type="evidence" value="ECO:0007669"/>
    <property type="project" value="TreeGrafter"/>
</dbReference>
<dbReference type="GO" id="GO:1902975">
    <property type="term" value="P:mitotic DNA replication initiation"/>
    <property type="evidence" value="ECO:0007669"/>
    <property type="project" value="TreeGrafter"/>
</dbReference>
<gene>
    <name evidence="2" type="ORF">RHGRI_034045</name>
</gene>
<keyword evidence="3" id="KW-1185">Reference proteome</keyword>
<comment type="caution">
    <text evidence="2">The sequence shown here is derived from an EMBL/GenBank/DDBJ whole genome shotgun (WGS) entry which is preliminary data.</text>
</comment>
<feature type="domain" description="DNA replication complex GINS protein PSF3 N-terminal" evidence="1">
    <location>
        <begin position="29"/>
        <end position="80"/>
    </location>
</feature>
<dbReference type="InterPro" id="IPR010492">
    <property type="entry name" value="GINS_Psf3"/>
</dbReference>
<dbReference type="Gene3D" id="1.20.58.2050">
    <property type="match status" value="1"/>
</dbReference>
<evidence type="ECO:0000313" key="2">
    <source>
        <dbReference type="EMBL" id="KAG5521685.1"/>
    </source>
</evidence>
<dbReference type="PANTHER" id="PTHR22768:SF0">
    <property type="entry name" value="DNA REPLICATION COMPLEX GINS PROTEIN PSF3"/>
    <property type="match status" value="1"/>
</dbReference>
<dbReference type="InterPro" id="IPR038437">
    <property type="entry name" value="GINS_Psf3_sf"/>
</dbReference>
<organism evidence="2 3">
    <name type="scientific">Rhododendron griersonianum</name>
    <dbReference type="NCBI Taxonomy" id="479676"/>
    <lineage>
        <taxon>Eukaryota</taxon>
        <taxon>Viridiplantae</taxon>
        <taxon>Streptophyta</taxon>
        <taxon>Embryophyta</taxon>
        <taxon>Tracheophyta</taxon>
        <taxon>Spermatophyta</taxon>
        <taxon>Magnoliopsida</taxon>
        <taxon>eudicotyledons</taxon>
        <taxon>Gunneridae</taxon>
        <taxon>Pentapetalae</taxon>
        <taxon>asterids</taxon>
        <taxon>Ericales</taxon>
        <taxon>Ericaceae</taxon>
        <taxon>Ericoideae</taxon>
        <taxon>Rhodoreae</taxon>
        <taxon>Rhododendron</taxon>
    </lineage>
</organism>
<dbReference type="CDD" id="cd21693">
    <property type="entry name" value="GINS_B_Psf3"/>
    <property type="match status" value="1"/>
</dbReference>
<sequence>MIRCFSELYQRREGRVSASLFVLEMSQYYDIDDIIAEDELVPAVFQVAANGVGLFDSSDETNKVEQGSRVELPFWLARELHLRQAGRSKGIINWGIAILSLGEMVTGLTLPAVISLRLWVNLMLVWRPGKSLSGMSVALNGENRLKDVANDKGASLASISTGKCGIIYAELEDHTEVQVVTGEEGCEGFNHYDVLPDDLGVGMTDPDGLKLYWRPWLSWWTVVRRLPMLELKLLELGRGVGTLGFWIWDMLCTLVEMFQGKHAGQFFEISPPAQRQFCLTLFSKIIKTSVGSFAFLEKILAFLSFHMEYVAAAMEIVYIIL</sequence>
<reference evidence="2" key="1">
    <citation type="submission" date="2020-08" db="EMBL/GenBank/DDBJ databases">
        <title>Plant Genome Project.</title>
        <authorList>
            <person name="Zhang R.-G."/>
        </authorList>
    </citation>
    <scope>NUCLEOTIDE SEQUENCE</scope>
    <source>
        <strain evidence="2">WSP0</strain>
        <tissue evidence="2">Leaf</tissue>
    </source>
</reference>
<dbReference type="InterPro" id="IPR055221">
    <property type="entry name" value="PSF3_N"/>
</dbReference>
<dbReference type="PANTHER" id="PTHR22768">
    <property type="entry name" value="DNA REPLICATION COMPLEX GINS PROTEIN PSF3"/>
    <property type="match status" value="1"/>
</dbReference>
<evidence type="ECO:0000313" key="3">
    <source>
        <dbReference type="Proteomes" id="UP000823749"/>
    </source>
</evidence>
<evidence type="ECO:0000259" key="1">
    <source>
        <dbReference type="Pfam" id="PF22466"/>
    </source>
</evidence>
<accession>A0AAV6I4U8</accession>
<dbReference type="Proteomes" id="UP000823749">
    <property type="component" value="Chromosome 12"/>
</dbReference>
<dbReference type="Pfam" id="PF22466">
    <property type="entry name" value="PSF3_N"/>
    <property type="match status" value="1"/>
</dbReference>
<proteinExistence type="predicted"/>